<dbReference type="PANTHER" id="PTHR42736:SF1">
    <property type="entry name" value="PROTEIN-GLUTAMINE GAMMA-GLUTAMYLTRANSFERASE"/>
    <property type="match status" value="1"/>
</dbReference>
<dbReference type="RefSeq" id="WP_143658312.1">
    <property type="nucleotide sequence ID" value="NZ_MWQN01000004.1"/>
</dbReference>
<accession>A0A1T3NL43</accession>
<dbReference type="SUPFAM" id="SSF54001">
    <property type="entry name" value="Cysteine proteinases"/>
    <property type="match status" value="1"/>
</dbReference>
<evidence type="ECO:0000313" key="5">
    <source>
        <dbReference type="Proteomes" id="UP000190037"/>
    </source>
</evidence>
<reference evidence="4 5" key="1">
    <citation type="submission" date="2017-03" db="EMBL/GenBank/DDBJ databases">
        <title>Draft genome sequence of Streptomyces scabrisporus NF3, endophyte isolated from Amphipterygium adstringens.</title>
        <authorList>
            <person name="Vazquez M."/>
            <person name="Ceapa C.D."/>
            <person name="Rodriguez Luna D."/>
            <person name="Sanchez Esquivel S."/>
        </authorList>
    </citation>
    <scope>NUCLEOTIDE SEQUENCE [LARGE SCALE GENOMIC DNA]</scope>
    <source>
        <strain evidence="4 5">NF3</strain>
    </source>
</reference>
<keyword evidence="2" id="KW-0472">Membrane</keyword>
<gene>
    <name evidence="4" type="ORF">B4N89_44530</name>
</gene>
<feature type="transmembrane region" description="Helical" evidence="2">
    <location>
        <begin position="36"/>
        <end position="54"/>
    </location>
</feature>
<evidence type="ECO:0000256" key="1">
    <source>
        <dbReference type="SAM" id="MobiDB-lite"/>
    </source>
</evidence>
<dbReference type="Gene3D" id="3.10.620.30">
    <property type="match status" value="1"/>
</dbReference>
<dbReference type="SMART" id="SM00460">
    <property type="entry name" value="TGc"/>
    <property type="match status" value="1"/>
</dbReference>
<dbReference type="InterPro" id="IPR021878">
    <property type="entry name" value="TgpA_N"/>
</dbReference>
<dbReference type="Pfam" id="PF11992">
    <property type="entry name" value="TgpA_N"/>
    <property type="match status" value="1"/>
</dbReference>
<evidence type="ECO:0000256" key="2">
    <source>
        <dbReference type="SAM" id="Phobius"/>
    </source>
</evidence>
<dbReference type="AlphaFoldDB" id="A0A1T3NL43"/>
<evidence type="ECO:0000313" key="4">
    <source>
        <dbReference type="EMBL" id="OPC77557.1"/>
    </source>
</evidence>
<feature type="transmembrane region" description="Helical" evidence="2">
    <location>
        <begin position="187"/>
        <end position="205"/>
    </location>
</feature>
<feature type="transmembrane region" description="Helical" evidence="2">
    <location>
        <begin position="74"/>
        <end position="94"/>
    </location>
</feature>
<feature type="domain" description="Transglutaminase-like" evidence="3">
    <location>
        <begin position="475"/>
        <end position="545"/>
    </location>
</feature>
<name>A0A1T3NL43_9ACTN</name>
<dbReference type="OrthoDB" id="9804023at2"/>
<dbReference type="InterPro" id="IPR052901">
    <property type="entry name" value="Bact_TGase-like"/>
</dbReference>
<dbReference type="PANTHER" id="PTHR42736">
    <property type="entry name" value="PROTEIN-GLUTAMINE GAMMA-GLUTAMYLTRANSFERASE"/>
    <property type="match status" value="1"/>
</dbReference>
<organism evidence="4 5">
    <name type="scientific">Embleya scabrispora</name>
    <dbReference type="NCBI Taxonomy" id="159449"/>
    <lineage>
        <taxon>Bacteria</taxon>
        <taxon>Bacillati</taxon>
        <taxon>Actinomycetota</taxon>
        <taxon>Actinomycetes</taxon>
        <taxon>Kitasatosporales</taxon>
        <taxon>Streptomycetaceae</taxon>
        <taxon>Embleya</taxon>
    </lineage>
</organism>
<protein>
    <recommendedName>
        <fullName evidence="3">Transglutaminase-like domain-containing protein</fullName>
    </recommendedName>
</protein>
<dbReference type="InterPro" id="IPR002931">
    <property type="entry name" value="Transglutaminase-like"/>
</dbReference>
<sequence>MSGPGIRRRGWSLVATTCAALCVGFAFRRVFGTGEVMLTAILSAIVPTLVVLACSGGPKRFVTDAEKARATRPLWPSLVLSALAWLLVVSASLFRDRAVGHVIPTPAGMRDIAAAVVDAPKSILTTVLPAPADGELLVLVSACVWVAALAGAELALRTATVSLPALPALLALIVPVILGVGGPGSNLPIVVAMIGAIGLLLLIRAPERLPALGTAVVGVPIVIALACVAALLGPDLPGTRTRRPPDLRDLVALPQPERLTGISPLDRISAWLMSPDQPMFSVAGPSAPDRYWRLTVLDRYDGSSWYPVRNLRATAGRVPESPDGRPPVLSTVVNTVTVRDLGDIWLPGTDRPTEVDAPGLRLRVDPGSGVIASGSGLRSGTRYRIDTRVPALDPDRLQFLPAAQDPANTALPESDAMGRPIPALESLRAKATVATSGSTFPYQQALRLAQWLRANHRYDISAVPGHSYRNLQFFLETTKEGTSEQFATAFAVMARTLNLPSRVVVGFSAGREGANGVREVRSGDIVAWPEVEFEGVGWVPFFPTPGQATDSGARKQAPEQKTPATSAPAKPVTRAEKDREIAGQARSGPAPDTASRTTAHGDGARWWLLVAAGAGAGVVGYPAAAAIGPVLARRRRRRGGPREQVIGAWRQINDDLVGAGMRTSGSLTVGEIADYGATRLPPEAGARLPELASLVNDIAYGDRRVEQADADAAWRDRAIVAGAVRRIDGRPRAHVRAYRRMRPRSVALVFRSPDKGRE</sequence>
<dbReference type="EMBL" id="MWQN01000004">
    <property type="protein sequence ID" value="OPC77557.1"/>
    <property type="molecule type" value="Genomic_DNA"/>
</dbReference>
<feature type="region of interest" description="Disordered" evidence="1">
    <location>
        <begin position="544"/>
        <end position="599"/>
    </location>
</feature>
<feature type="transmembrane region" description="Helical" evidence="2">
    <location>
        <begin position="212"/>
        <end position="233"/>
    </location>
</feature>
<keyword evidence="2" id="KW-1133">Transmembrane helix</keyword>
<evidence type="ECO:0000259" key="3">
    <source>
        <dbReference type="SMART" id="SM00460"/>
    </source>
</evidence>
<dbReference type="STRING" id="159449.B4N89_44530"/>
<feature type="transmembrane region" description="Helical" evidence="2">
    <location>
        <begin position="163"/>
        <end position="181"/>
    </location>
</feature>
<comment type="caution">
    <text evidence="4">The sequence shown here is derived from an EMBL/GenBank/DDBJ whole genome shotgun (WGS) entry which is preliminary data.</text>
</comment>
<keyword evidence="2" id="KW-0812">Transmembrane</keyword>
<dbReference type="InterPro" id="IPR038765">
    <property type="entry name" value="Papain-like_cys_pep_sf"/>
</dbReference>
<proteinExistence type="predicted"/>
<feature type="transmembrane region" description="Helical" evidence="2">
    <location>
        <begin position="606"/>
        <end position="632"/>
    </location>
</feature>
<keyword evidence="5" id="KW-1185">Reference proteome</keyword>
<dbReference type="Proteomes" id="UP000190037">
    <property type="component" value="Unassembled WGS sequence"/>
</dbReference>
<dbReference type="Pfam" id="PF01841">
    <property type="entry name" value="Transglut_core"/>
    <property type="match status" value="1"/>
</dbReference>
<feature type="transmembrane region" description="Helical" evidence="2">
    <location>
        <begin position="136"/>
        <end position="156"/>
    </location>
</feature>